<sequence length="109" mass="11904">MNGVPVRQTVEAFTVYNLRSYARMLKLSGRLLSSEELMNYALRVVQCCFNGMVSINPVAGLVTVWARRAGGGGSVNFLGEGNTLWGGGGSASSHKIYIIEKKRLTYPEM</sequence>
<evidence type="ECO:0000313" key="1">
    <source>
        <dbReference type="EMBL" id="GBR53527.1"/>
    </source>
</evidence>
<keyword evidence="2" id="KW-1185">Reference proteome</keyword>
<comment type="caution">
    <text evidence="1">The sequence shown here is derived from an EMBL/GenBank/DDBJ whole genome shotgun (WGS) entry which is preliminary data.</text>
</comment>
<proteinExistence type="predicted"/>
<dbReference type="Proteomes" id="UP001062632">
    <property type="component" value="Unassembled WGS sequence"/>
</dbReference>
<gene>
    <name evidence="1" type="ORF">AA106555_1332</name>
</gene>
<accession>A0ABQ0QQR6</accession>
<protein>
    <submittedName>
        <fullName evidence="1">Uncharacterized protein</fullName>
    </submittedName>
</protein>
<organism evidence="1 2">
    <name type="scientific">Neokomagataea thailandica NBRC 106555</name>
    <dbReference type="NCBI Taxonomy" id="1223520"/>
    <lineage>
        <taxon>Bacteria</taxon>
        <taxon>Pseudomonadati</taxon>
        <taxon>Pseudomonadota</taxon>
        <taxon>Alphaproteobacteria</taxon>
        <taxon>Acetobacterales</taxon>
        <taxon>Acetobacteraceae</taxon>
        <taxon>Neokomagataea</taxon>
    </lineage>
</organism>
<reference evidence="1 2" key="1">
    <citation type="submission" date="2013-04" db="EMBL/GenBank/DDBJ databases">
        <title>The genome sequencing project of 58 acetic acid bacteria.</title>
        <authorList>
            <person name="Okamoto-Kainuma A."/>
            <person name="Ishikawa M."/>
            <person name="Umino S."/>
            <person name="Koizumi Y."/>
            <person name="Shiwa Y."/>
            <person name="Yoshikawa H."/>
            <person name="Matsutani M."/>
            <person name="Matsushita K."/>
        </authorList>
    </citation>
    <scope>NUCLEOTIDE SEQUENCE [LARGE SCALE GENOMIC DNA]</scope>
    <source>
        <strain evidence="1 2">NBRC 106555</strain>
    </source>
</reference>
<name>A0ABQ0QQR6_9PROT</name>
<dbReference type="EMBL" id="BAQC01000034">
    <property type="protein sequence ID" value="GBR53527.1"/>
    <property type="molecule type" value="Genomic_DNA"/>
</dbReference>
<evidence type="ECO:0000313" key="2">
    <source>
        <dbReference type="Proteomes" id="UP001062632"/>
    </source>
</evidence>